<accession>A0AAV4LNQ7</accession>
<comment type="caution">
    <text evidence="4">The sequence shown here is derived from an EMBL/GenBank/DDBJ whole genome shotgun (WGS) entry which is preliminary data.</text>
</comment>
<dbReference type="PANTHER" id="PTHR16255">
    <property type="entry name" value="REQUIRED FOR MEIOTIC NUCLEAR DIVISION PROTEIN 1 HOMOLOG"/>
    <property type="match status" value="1"/>
</dbReference>
<dbReference type="Pfam" id="PF02582">
    <property type="entry name" value="DUF155"/>
    <property type="match status" value="1"/>
</dbReference>
<feature type="compositionally biased region" description="Low complexity" evidence="2">
    <location>
        <begin position="443"/>
        <end position="454"/>
    </location>
</feature>
<feature type="compositionally biased region" description="Basic and acidic residues" evidence="2">
    <location>
        <begin position="396"/>
        <end position="421"/>
    </location>
</feature>
<dbReference type="Proteomes" id="UP001497744">
    <property type="component" value="Unassembled WGS sequence"/>
</dbReference>
<comment type="similarity">
    <text evidence="1">Belongs to the RMD1/sif2 family.</text>
</comment>
<proteinExistence type="inferred from homology"/>
<organism evidence="4 5">
    <name type="scientific">Babesia caballi</name>
    <dbReference type="NCBI Taxonomy" id="5871"/>
    <lineage>
        <taxon>Eukaryota</taxon>
        <taxon>Sar</taxon>
        <taxon>Alveolata</taxon>
        <taxon>Apicomplexa</taxon>
        <taxon>Aconoidasida</taxon>
        <taxon>Piroplasmida</taxon>
        <taxon>Babesiidae</taxon>
        <taxon>Babesia</taxon>
    </lineage>
</organism>
<sequence length="469" mass="52927">MHAPTRNYSRFPQTAVSLALMSAVLLNFVELDIRRRIMVSKAELDRLRRNLSRRNLDRLTERLFEYQTFAHETRYGLNLEHDLLELPDTLWEDEDLCALFRAAQATFDMPQRLEKLNHRISWELEALQSHSEYVRHKHSSRLEKIIIAVITLELALALLQTKTVTQHITHAAVSRAAEADAAPDEPRAVPRLARRRRVGVRGRAAVRVGAAEGQQRLQLLGQVVQAARSHRDDAGVALGGQDLAREVVEVPGGKPDEVDGHGGPHDEVEEHDGEGQLVGLDGENVDGHRAPHVPLRPVVYNREEERVVEHREAVGPVEHQADDGDQDHLDEHKVQVRPDGVGEHRVALEQRRELRAHVRLHDPAEGEGPRVEAPEQQPVELVLLPDQVPVQHQRLRRDDLEGREHREREHGGQQRARDARKPRVPGLRSVPVHPCPALAMKNAQAPQSATASTTGRGWLRRRSVRAVGR</sequence>
<feature type="compositionally biased region" description="Basic residues" evidence="2">
    <location>
        <begin position="458"/>
        <end position="469"/>
    </location>
</feature>
<dbReference type="AlphaFoldDB" id="A0AAV4LNQ7"/>
<evidence type="ECO:0000259" key="3">
    <source>
        <dbReference type="Pfam" id="PF02582"/>
    </source>
</evidence>
<evidence type="ECO:0000313" key="5">
    <source>
        <dbReference type="Proteomes" id="UP001497744"/>
    </source>
</evidence>
<evidence type="ECO:0000256" key="2">
    <source>
        <dbReference type="SAM" id="MobiDB-lite"/>
    </source>
</evidence>
<name>A0AAV4LNQ7_BABCB</name>
<feature type="domain" description="DUF155" evidence="3">
    <location>
        <begin position="14"/>
        <end position="117"/>
    </location>
</feature>
<dbReference type="GeneID" id="94192725"/>
<dbReference type="PANTHER" id="PTHR16255:SF1">
    <property type="entry name" value="REQUIRED FOR MEIOTIC NUCLEAR DIVISION PROTEIN 1 HOMOLOG"/>
    <property type="match status" value="1"/>
</dbReference>
<feature type="region of interest" description="Disordered" evidence="2">
    <location>
        <begin position="252"/>
        <end position="271"/>
    </location>
</feature>
<evidence type="ECO:0000313" key="4">
    <source>
        <dbReference type="EMBL" id="GIX61242.1"/>
    </source>
</evidence>
<dbReference type="InterPro" id="IPR003734">
    <property type="entry name" value="DUF155"/>
</dbReference>
<dbReference type="EMBL" id="BPLF01000001">
    <property type="protein sequence ID" value="GIX61242.1"/>
    <property type="molecule type" value="Genomic_DNA"/>
</dbReference>
<dbReference type="RefSeq" id="XP_067713313.1">
    <property type="nucleotide sequence ID" value="XM_067857212.1"/>
</dbReference>
<dbReference type="InterPro" id="IPR051624">
    <property type="entry name" value="RMD1/Sad1-interacting"/>
</dbReference>
<feature type="compositionally biased region" description="Basic and acidic residues" evidence="2">
    <location>
        <begin position="252"/>
        <end position="268"/>
    </location>
</feature>
<gene>
    <name evidence="4" type="ORF">BcabD6B2_06770</name>
</gene>
<protein>
    <recommendedName>
        <fullName evidence="3">DUF155 domain-containing protein</fullName>
    </recommendedName>
</protein>
<dbReference type="GO" id="GO:0005739">
    <property type="term" value="C:mitochondrion"/>
    <property type="evidence" value="ECO:0007669"/>
    <property type="project" value="UniProtKB-ARBA"/>
</dbReference>
<reference evidence="4 5" key="1">
    <citation type="submission" date="2021-06" db="EMBL/GenBank/DDBJ databases">
        <title>Genome sequence of Babesia caballi.</title>
        <authorList>
            <person name="Yamagishi J."/>
            <person name="Kidaka T."/>
            <person name="Ochi A."/>
        </authorList>
    </citation>
    <scope>NUCLEOTIDE SEQUENCE [LARGE SCALE GENOMIC DNA]</scope>
    <source>
        <strain evidence="4">USDA-D6B2</strain>
    </source>
</reference>
<feature type="region of interest" description="Disordered" evidence="2">
    <location>
        <begin position="392"/>
        <end position="469"/>
    </location>
</feature>
<evidence type="ECO:0000256" key="1">
    <source>
        <dbReference type="ARBA" id="ARBA00008306"/>
    </source>
</evidence>
<keyword evidence="5" id="KW-1185">Reference proteome</keyword>